<evidence type="ECO:0000313" key="1">
    <source>
        <dbReference type="EMBL" id="OGM76917.1"/>
    </source>
</evidence>
<name>A0A1F8CKQ0_9BACT</name>
<dbReference type="AlphaFoldDB" id="A0A1F8CKQ0"/>
<sequence>MSVSAPSLVCAGDSVTTTMTIRDPDGGSFQFGVFTFGPVAPGVGCQTSSHNGGSNCTRIAMRYHGGGLGNPIVRSDGFTTTIRGYYSVVWEEEECDSCGWDESASAQIRAIDCPVSAWWQVKDADITTNGNISSKIPSGCTLPGCNPVFGLDGLGGFPGVVAYGGDSFSFSGTMSSGANQVSSKNWLANASYLGKTYGYVYFSKLGPKVDCQDDATKLCFNLLLLPSINGGDLNSGGAPHRGYVWYKRGGFGN</sequence>
<dbReference type="STRING" id="1802532.A2210_00105"/>
<comment type="caution">
    <text evidence="1">The sequence shown here is derived from an EMBL/GenBank/DDBJ whole genome shotgun (WGS) entry which is preliminary data.</text>
</comment>
<accession>A0A1F8CKQ0</accession>
<dbReference type="Proteomes" id="UP000177855">
    <property type="component" value="Unassembled WGS sequence"/>
</dbReference>
<dbReference type="EMBL" id="MGHS01000015">
    <property type="protein sequence ID" value="OGM76917.1"/>
    <property type="molecule type" value="Genomic_DNA"/>
</dbReference>
<reference evidence="1 2" key="1">
    <citation type="journal article" date="2016" name="Nat. Commun.">
        <title>Thousands of microbial genomes shed light on interconnected biogeochemical processes in an aquifer system.</title>
        <authorList>
            <person name="Anantharaman K."/>
            <person name="Brown C.T."/>
            <person name="Hug L.A."/>
            <person name="Sharon I."/>
            <person name="Castelle C.J."/>
            <person name="Probst A.J."/>
            <person name="Thomas B.C."/>
            <person name="Singh A."/>
            <person name="Wilkins M.J."/>
            <person name="Karaoz U."/>
            <person name="Brodie E.L."/>
            <person name="Williams K.H."/>
            <person name="Hubbard S.S."/>
            <person name="Banfield J.F."/>
        </authorList>
    </citation>
    <scope>NUCLEOTIDE SEQUENCE [LARGE SCALE GENOMIC DNA]</scope>
</reference>
<protein>
    <submittedName>
        <fullName evidence="1">Uncharacterized protein</fullName>
    </submittedName>
</protein>
<organism evidence="1 2">
    <name type="scientific">Candidatus Woesebacteria bacterium RIFOXYA1_FULL_40_18</name>
    <dbReference type="NCBI Taxonomy" id="1802532"/>
    <lineage>
        <taxon>Bacteria</taxon>
        <taxon>Candidatus Woeseibacteriota</taxon>
    </lineage>
</organism>
<proteinExistence type="predicted"/>
<gene>
    <name evidence="1" type="ORF">A2210_00105</name>
</gene>
<evidence type="ECO:0000313" key="2">
    <source>
        <dbReference type="Proteomes" id="UP000177855"/>
    </source>
</evidence>